<evidence type="ECO:0000313" key="2">
    <source>
        <dbReference type="Proteomes" id="UP000602076"/>
    </source>
</evidence>
<accession>A0A927HBZ6</accession>
<protein>
    <submittedName>
        <fullName evidence="1">DUF2777 family protein</fullName>
    </submittedName>
</protein>
<dbReference type="EMBL" id="JACXSI010000066">
    <property type="protein sequence ID" value="MBD3110300.1"/>
    <property type="molecule type" value="Genomic_DNA"/>
</dbReference>
<reference evidence="1" key="1">
    <citation type="submission" date="2020-09" db="EMBL/GenBank/DDBJ databases">
        <title>Bacillus faecalis sp. nov., a moderately halophilic bacterium isolated from cow faeces.</title>
        <authorList>
            <person name="Jiang L."/>
            <person name="Lee J."/>
        </authorList>
    </citation>
    <scope>NUCLEOTIDE SEQUENCE</scope>
    <source>
        <strain evidence="1">AGMB 02131</strain>
    </source>
</reference>
<dbReference type="InterPro" id="IPR024488">
    <property type="entry name" value="DUF2777"/>
</dbReference>
<name>A0A927HBZ6_9BACI</name>
<sequence>MNQQQREELLKRQLRSFTPGIVEYINDQWIFFNDENDEAYPLEDYLQREMEIFRGNRWRKGYLSELGTITVRKENLSLLHQEKVRIKKSLQYSFERLLEELNNDSFFQFIMTLNSLNYSVYDCIYGYNQLTFLRDKKNCSGVNFFVFDNGQSVCSVQHHFVYSSKEHDRFEFTQNTGKRIVIEKLNPVS</sequence>
<gene>
    <name evidence="1" type="ORF">IEO70_18395</name>
</gene>
<proteinExistence type="predicted"/>
<evidence type="ECO:0000313" key="1">
    <source>
        <dbReference type="EMBL" id="MBD3110300.1"/>
    </source>
</evidence>
<dbReference type="Pfam" id="PF10949">
    <property type="entry name" value="DUF2777"/>
    <property type="match status" value="1"/>
</dbReference>
<dbReference type="AlphaFoldDB" id="A0A927HBZ6"/>
<keyword evidence="2" id="KW-1185">Reference proteome</keyword>
<dbReference type="RefSeq" id="WP_190999833.1">
    <property type="nucleotide sequence ID" value="NZ_JACXSI010000066.1"/>
</dbReference>
<organism evidence="1 2">
    <name type="scientific">Peribacillus faecalis</name>
    <dbReference type="NCBI Taxonomy" id="2772559"/>
    <lineage>
        <taxon>Bacteria</taxon>
        <taxon>Bacillati</taxon>
        <taxon>Bacillota</taxon>
        <taxon>Bacilli</taxon>
        <taxon>Bacillales</taxon>
        <taxon>Bacillaceae</taxon>
        <taxon>Peribacillus</taxon>
    </lineage>
</organism>
<comment type="caution">
    <text evidence="1">The sequence shown here is derived from an EMBL/GenBank/DDBJ whole genome shotgun (WGS) entry which is preliminary data.</text>
</comment>
<dbReference type="Proteomes" id="UP000602076">
    <property type="component" value="Unassembled WGS sequence"/>
</dbReference>